<dbReference type="SMART" id="SM00479">
    <property type="entry name" value="EXOIII"/>
    <property type="match status" value="1"/>
</dbReference>
<dbReference type="InterPro" id="IPR051274">
    <property type="entry name" value="3-5_Exoribonuclease"/>
</dbReference>
<keyword evidence="1" id="KW-0540">Nuclease</keyword>
<dbReference type="Pfam" id="PF00929">
    <property type="entry name" value="RNase_T"/>
    <property type="match status" value="1"/>
</dbReference>
<proteinExistence type="predicted"/>
<keyword evidence="2" id="KW-0378">Hydrolase</keyword>
<evidence type="ECO:0000259" key="5">
    <source>
        <dbReference type="SMART" id="SM00479"/>
    </source>
</evidence>
<dbReference type="SUPFAM" id="SSF53098">
    <property type="entry name" value="Ribonuclease H-like"/>
    <property type="match status" value="1"/>
</dbReference>
<sequence>MPEIAPGLSFSLLHAPGNLFSSYWLSCTLLMIAAFCLIRTFYKRLDKNFKSSSQTSNIQVGSLLLNQIQPTVERPAPSSSPAKKNMRYTKNGRRVKAKKIKAPSTTTLVAPPCIEKTLQPYEFFLVLDLEGTCKLGTDFNYPNEIIEFPVSILHWTDRQEDGRAETLEVLNEFRSFVKPTWRPTLSDFCTELTGITQEQVDSAPHFLEVLNKLEAFLVKNGLIEEGTKKRLRRFCWCSDGPWDIRDFFVKQCFISQVEMPSWIQGDVLDVRFAVQHWVNSETGPHTKPGLSKISNGVRRPSLNISAQLKILGLPAFEGRQHSGIDDTRNIAKIVTELARRGVRLVPNTTIYPGRRWRWMGKHGQILEDCIP</sequence>
<reference evidence="6 7" key="1">
    <citation type="submission" date="2019-12" db="EMBL/GenBank/DDBJ databases">
        <authorList>
            <person name="Floudas D."/>
            <person name="Bentzer J."/>
            <person name="Ahren D."/>
            <person name="Johansson T."/>
            <person name="Persson P."/>
            <person name="Tunlid A."/>
        </authorList>
    </citation>
    <scope>NUCLEOTIDE SEQUENCE [LARGE SCALE GENOMIC DNA]</scope>
    <source>
        <strain evidence="6 7">CBS 102.39</strain>
    </source>
</reference>
<dbReference type="Gene3D" id="3.30.420.10">
    <property type="entry name" value="Ribonuclease H-like superfamily/Ribonuclease H"/>
    <property type="match status" value="1"/>
</dbReference>
<dbReference type="PANTHER" id="PTHR23044">
    <property type="entry name" value="3'-5' EXONUCLEASE ERI1-RELATED"/>
    <property type="match status" value="1"/>
</dbReference>
<evidence type="ECO:0000256" key="2">
    <source>
        <dbReference type="ARBA" id="ARBA00022801"/>
    </source>
</evidence>
<keyword evidence="3" id="KW-0269">Exonuclease</keyword>
<name>A0A8H4QQV2_9AGAR</name>
<evidence type="ECO:0000256" key="1">
    <source>
        <dbReference type="ARBA" id="ARBA00022722"/>
    </source>
</evidence>
<dbReference type="InterPro" id="IPR036397">
    <property type="entry name" value="RNaseH_sf"/>
</dbReference>
<dbReference type="InterPro" id="IPR012337">
    <property type="entry name" value="RNaseH-like_sf"/>
</dbReference>
<comment type="caution">
    <text evidence="6">The sequence shown here is derived from an EMBL/GenBank/DDBJ whole genome shotgun (WGS) entry which is preliminary data.</text>
</comment>
<dbReference type="InterPro" id="IPR047201">
    <property type="entry name" value="ERI-1_3'hExo-like"/>
</dbReference>
<feature type="transmembrane region" description="Helical" evidence="4">
    <location>
        <begin position="20"/>
        <end position="42"/>
    </location>
</feature>
<feature type="domain" description="Exonuclease" evidence="5">
    <location>
        <begin position="123"/>
        <end position="343"/>
    </location>
</feature>
<gene>
    <name evidence="6" type="ORF">D9613_002783</name>
</gene>
<keyword evidence="7" id="KW-1185">Reference proteome</keyword>
<dbReference type="EMBL" id="JAACJL010000044">
    <property type="protein sequence ID" value="KAF4614722.1"/>
    <property type="molecule type" value="Genomic_DNA"/>
</dbReference>
<dbReference type="AlphaFoldDB" id="A0A8H4QQV2"/>
<keyword evidence="4" id="KW-0472">Membrane</keyword>
<dbReference type="PANTHER" id="PTHR23044:SF61">
    <property type="entry name" value="3'-5' EXORIBONUCLEASE 1-RELATED"/>
    <property type="match status" value="1"/>
</dbReference>
<dbReference type="Proteomes" id="UP000521872">
    <property type="component" value="Unassembled WGS sequence"/>
</dbReference>
<dbReference type="InterPro" id="IPR013520">
    <property type="entry name" value="Ribonucl_H"/>
</dbReference>
<dbReference type="GO" id="GO:0000175">
    <property type="term" value="F:3'-5'-RNA exonuclease activity"/>
    <property type="evidence" value="ECO:0007669"/>
    <property type="project" value="InterPro"/>
</dbReference>
<keyword evidence="4" id="KW-1133">Transmembrane helix</keyword>
<evidence type="ECO:0000313" key="6">
    <source>
        <dbReference type="EMBL" id="KAF4614722.1"/>
    </source>
</evidence>
<dbReference type="GO" id="GO:0003676">
    <property type="term" value="F:nucleic acid binding"/>
    <property type="evidence" value="ECO:0007669"/>
    <property type="project" value="InterPro"/>
</dbReference>
<accession>A0A8H4QQV2</accession>
<keyword evidence="4" id="KW-0812">Transmembrane</keyword>
<evidence type="ECO:0000313" key="7">
    <source>
        <dbReference type="Proteomes" id="UP000521872"/>
    </source>
</evidence>
<evidence type="ECO:0000256" key="4">
    <source>
        <dbReference type="SAM" id="Phobius"/>
    </source>
</evidence>
<protein>
    <recommendedName>
        <fullName evidence="5">Exonuclease domain-containing protein</fullName>
    </recommendedName>
</protein>
<evidence type="ECO:0000256" key="3">
    <source>
        <dbReference type="ARBA" id="ARBA00022839"/>
    </source>
</evidence>
<dbReference type="CDD" id="cd06133">
    <property type="entry name" value="ERI-1_3'hExo_like"/>
    <property type="match status" value="1"/>
</dbReference>
<organism evidence="6 7">
    <name type="scientific">Agrocybe pediades</name>
    <dbReference type="NCBI Taxonomy" id="84607"/>
    <lineage>
        <taxon>Eukaryota</taxon>
        <taxon>Fungi</taxon>
        <taxon>Dikarya</taxon>
        <taxon>Basidiomycota</taxon>
        <taxon>Agaricomycotina</taxon>
        <taxon>Agaricomycetes</taxon>
        <taxon>Agaricomycetidae</taxon>
        <taxon>Agaricales</taxon>
        <taxon>Agaricineae</taxon>
        <taxon>Strophariaceae</taxon>
        <taxon>Agrocybe</taxon>
    </lineage>
</organism>